<evidence type="ECO:0000256" key="1">
    <source>
        <dbReference type="ARBA" id="ARBA00005384"/>
    </source>
</evidence>
<dbReference type="AlphaFoldDB" id="A0AAV2WIL7"/>
<evidence type="ECO:0000256" key="4">
    <source>
        <dbReference type="ARBA" id="ARBA00023125"/>
    </source>
</evidence>
<evidence type="ECO:0000256" key="2">
    <source>
        <dbReference type="ARBA" id="ARBA00022898"/>
    </source>
</evidence>
<dbReference type="GO" id="GO:0003677">
    <property type="term" value="F:DNA binding"/>
    <property type="evidence" value="ECO:0007669"/>
    <property type="project" value="UniProtKB-KW"/>
</dbReference>
<evidence type="ECO:0000256" key="5">
    <source>
        <dbReference type="ARBA" id="ARBA00023163"/>
    </source>
</evidence>
<organism evidence="7 8">
    <name type="scientific">Mycolicibacterium neoaurum</name>
    <name type="common">Mycobacterium neoaurum</name>
    <dbReference type="NCBI Taxonomy" id="1795"/>
    <lineage>
        <taxon>Bacteria</taxon>
        <taxon>Bacillati</taxon>
        <taxon>Actinomycetota</taxon>
        <taxon>Actinomycetes</taxon>
        <taxon>Mycobacteriales</taxon>
        <taxon>Mycobacteriaceae</taxon>
        <taxon>Mycolicibacterium</taxon>
    </lineage>
</organism>
<dbReference type="InterPro" id="IPR004839">
    <property type="entry name" value="Aminotransferase_I/II_large"/>
</dbReference>
<dbReference type="CDD" id="cd00609">
    <property type="entry name" value="AAT_like"/>
    <property type="match status" value="1"/>
</dbReference>
<dbReference type="SUPFAM" id="SSF53383">
    <property type="entry name" value="PLP-dependent transferases"/>
    <property type="match status" value="1"/>
</dbReference>
<dbReference type="EMBL" id="LK021338">
    <property type="protein sequence ID" value="CDQ44075.1"/>
    <property type="molecule type" value="Genomic_DNA"/>
</dbReference>
<dbReference type="SMART" id="SM00345">
    <property type="entry name" value="HTH_GNTR"/>
    <property type="match status" value="1"/>
</dbReference>
<keyword evidence="3" id="KW-0805">Transcription regulation</keyword>
<evidence type="ECO:0000259" key="6">
    <source>
        <dbReference type="PROSITE" id="PS50949"/>
    </source>
</evidence>
<gene>
    <name evidence="7" type="ORF">BN1047_01951</name>
</gene>
<proteinExistence type="inferred from homology"/>
<name>A0AAV2WIL7_MYCNE</name>
<dbReference type="GO" id="GO:0003700">
    <property type="term" value="F:DNA-binding transcription factor activity"/>
    <property type="evidence" value="ECO:0007669"/>
    <property type="project" value="InterPro"/>
</dbReference>
<evidence type="ECO:0000313" key="7">
    <source>
        <dbReference type="EMBL" id="CDQ44075.1"/>
    </source>
</evidence>
<dbReference type="Pfam" id="PF00155">
    <property type="entry name" value="Aminotran_1_2"/>
    <property type="match status" value="1"/>
</dbReference>
<dbReference type="InterPro" id="IPR051446">
    <property type="entry name" value="HTH_trans_reg/aminotransferase"/>
</dbReference>
<dbReference type="SUPFAM" id="SSF46785">
    <property type="entry name" value="Winged helix' DNA-binding domain"/>
    <property type="match status" value="1"/>
</dbReference>
<dbReference type="Gene3D" id="3.40.640.10">
    <property type="entry name" value="Type I PLP-dependent aspartate aminotransferase-like (Major domain)"/>
    <property type="match status" value="1"/>
</dbReference>
<dbReference type="InterPro" id="IPR015424">
    <property type="entry name" value="PyrdxlP-dep_Trfase"/>
</dbReference>
<feature type="domain" description="HTH gntR-type" evidence="6">
    <location>
        <begin position="44"/>
        <end position="114"/>
    </location>
</feature>
<dbReference type="Gene3D" id="1.10.10.10">
    <property type="entry name" value="Winged helix-like DNA-binding domain superfamily/Winged helix DNA-binding domain"/>
    <property type="match status" value="1"/>
</dbReference>
<sequence>MSPISHYGERLIAIDGKVRTERNVATGRLGNALLRKGVTLSGIPMNNDNRASEISTTLLGRIAALPAGTKLPGVRALSGEYHASAATVSAALSELSALGLIRAEPGRGTFVTGRQRLAEPDYSWQTQALGPARVDADRAARLGGYGTADHLPLSWGYLAPELSPTAELHRIASRSAKNSRAHAITPVAGLPELRRVIAAEYRADPNDVLVVSGGQQGLVFAMRTLAEPGATVITESPSYPGAILAAQSAGLKVASVPADSEGIVVERLAEELERTKARLVYIQPSYANPTGAVLSAQRRTQILEIAATYGAFLLEDDWARHLGIDAHPPPPLFTADPHGHVVTILTLAKSASPALRLGAVIARGPAGERLRAARTADDICVAPLIQEIGHSLLTSTGWPRHLKRLRTELATRRDALIAAIGTTLPDVGIGTIPQGGIHLWAKLPHGIDTREVTAAAYADGVLVGDGRHFFVNEPPAPFLRLSYGAASPAQLAEGVRTLADVIGRVAGSAH</sequence>
<dbReference type="PANTHER" id="PTHR46577:SF2">
    <property type="entry name" value="TRANSCRIPTIONAL REGULATORY PROTEIN"/>
    <property type="match status" value="1"/>
</dbReference>
<dbReference type="PANTHER" id="PTHR46577">
    <property type="entry name" value="HTH-TYPE TRANSCRIPTIONAL REGULATORY PROTEIN GABR"/>
    <property type="match status" value="1"/>
</dbReference>
<evidence type="ECO:0000313" key="8">
    <source>
        <dbReference type="Proteomes" id="UP000028864"/>
    </source>
</evidence>
<reference evidence="7" key="2">
    <citation type="submission" date="2015-09" db="EMBL/GenBank/DDBJ databases">
        <title>Draft genome sequence of Mycobacterium neoaurum DSM 44074.</title>
        <authorList>
            <person name="Croce O."/>
            <person name="Robert C."/>
            <person name="Raoult D."/>
            <person name="Drancourt M."/>
        </authorList>
    </citation>
    <scope>NUCLEOTIDE SEQUENCE</scope>
    <source>
        <strain evidence="7">DSM 44074</strain>
    </source>
</reference>
<dbReference type="InterPro" id="IPR036388">
    <property type="entry name" value="WH-like_DNA-bd_sf"/>
</dbReference>
<protein>
    <submittedName>
        <fullName evidence="7">GntR family transcriptional regulator</fullName>
    </submittedName>
</protein>
<dbReference type="InterPro" id="IPR000524">
    <property type="entry name" value="Tscrpt_reg_HTH_GntR"/>
</dbReference>
<dbReference type="InterPro" id="IPR036390">
    <property type="entry name" value="WH_DNA-bd_sf"/>
</dbReference>
<dbReference type="Pfam" id="PF00392">
    <property type="entry name" value="GntR"/>
    <property type="match status" value="1"/>
</dbReference>
<evidence type="ECO:0000256" key="3">
    <source>
        <dbReference type="ARBA" id="ARBA00023015"/>
    </source>
</evidence>
<dbReference type="PROSITE" id="PS50949">
    <property type="entry name" value="HTH_GNTR"/>
    <property type="match status" value="1"/>
</dbReference>
<dbReference type="InterPro" id="IPR015422">
    <property type="entry name" value="PyrdxlP-dep_Trfase_small"/>
</dbReference>
<dbReference type="GO" id="GO:0030170">
    <property type="term" value="F:pyridoxal phosphate binding"/>
    <property type="evidence" value="ECO:0007669"/>
    <property type="project" value="InterPro"/>
</dbReference>
<dbReference type="Gene3D" id="3.90.1150.10">
    <property type="entry name" value="Aspartate Aminotransferase, domain 1"/>
    <property type="match status" value="1"/>
</dbReference>
<keyword evidence="4" id="KW-0238">DNA-binding</keyword>
<dbReference type="CDD" id="cd07377">
    <property type="entry name" value="WHTH_GntR"/>
    <property type="match status" value="1"/>
</dbReference>
<keyword evidence="5" id="KW-0804">Transcription</keyword>
<reference evidence="7" key="1">
    <citation type="submission" date="2014-05" db="EMBL/GenBank/DDBJ databases">
        <authorList>
            <person name="Urmite Genomes"/>
        </authorList>
    </citation>
    <scope>NUCLEOTIDE SEQUENCE</scope>
    <source>
        <strain evidence="7">DSM 44074</strain>
    </source>
</reference>
<dbReference type="InterPro" id="IPR015421">
    <property type="entry name" value="PyrdxlP-dep_Trfase_major"/>
</dbReference>
<accession>A0AAV2WIL7</accession>
<keyword evidence="2" id="KW-0663">Pyridoxal phosphate</keyword>
<comment type="similarity">
    <text evidence="1">In the C-terminal section; belongs to the class-I pyridoxal-phosphate-dependent aminotransferase family.</text>
</comment>
<dbReference type="Proteomes" id="UP000028864">
    <property type="component" value="Unassembled WGS sequence"/>
</dbReference>